<accession>A0A4R8GT28</accession>
<organism evidence="2 3">
    <name type="scientific">Orenia marismortui</name>
    <dbReference type="NCBI Taxonomy" id="46469"/>
    <lineage>
        <taxon>Bacteria</taxon>
        <taxon>Bacillati</taxon>
        <taxon>Bacillota</taxon>
        <taxon>Clostridia</taxon>
        <taxon>Halanaerobiales</taxon>
        <taxon>Halobacteroidaceae</taxon>
        <taxon>Orenia</taxon>
    </lineage>
</organism>
<dbReference type="STRING" id="926561.GCA_000379025_01594"/>
<evidence type="ECO:0000313" key="3">
    <source>
        <dbReference type="Proteomes" id="UP000295832"/>
    </source>
</evidence>
<dbReference type="RefSeq" id="WP_134117531.1">
    <property type="nucleotide sequence ID" value="NZ_SOEG01000020.1"/>
</dbReference>
<evidence type="ECO:0000256" key="1">
    <source>
        <dbReference type="SAM" id="Phobius"/>
    </source>
</evidence>
<feature type="transmembrane region" description="Helical" evidence="1">
    <location>
        <begin position="32"/>
        <end position="50"/>
    </location>
</feature>
<dbReference type="AlphaFoldDB" id="A0A4R8GT28"/>
<keyword evidence="1" id="KW-1133">Transmembrane helix</keyword>
<feature type="transmembrane region" description="Helical" evidence="1">
    <location>
        <begin position="56"/>
        <end position="74"/>
    </location>
</feature>
<sequence>MAVIPSALFLLIILGVIISLIVVSIRNGVSGIKLMLLGINITLFGGIIAVDPNSNLAGIEYLIAVTGLIISIVGSRKKD</sequence>
<reference evidence="2 3" key="1">
    <citation type="submission" date="2019-03" db="EMBL/GenBank/DDBJ databases">
        <title>Subsurface microbial communities from deep shales in Ohio and West Virginia, USA.</title>
        <authorList>
            <person name="Wrighton K."/>
        </authorList>
    </citation>
    <scope>NUCLEOTIDE SEQUENCE [LARGE SCALE GENOMIC DNA]</scope>
    <source>
        <strain evidence="2 3">MSL 6dP</strain>
    </source>
</reference>
<protein>
    <submittedName>
        <fullName evidence="2">Uncharacterized protein</fullName>
    </submittedName>
</protein>
<keyword evidence="1" id="KW-0472">Membrane</keyword>
<feature type="transmembrane region" description="Helical" evidence="1">
    <location>
        <begin position="6"/>
        <end position="25"/>
    </location>
</feature>
<dbReference type="EMBL" id="SOEG01000020">
    <property type="protein sequence ID" value="TDX49158.1"/>
    <property type="molecule type" value="Genomic_DNA"/>
</dbReference>
<proteinExistence type="predicted"/>
<dbReference type="Proteomes" id="UP000295832">
    <property type="component" value="Unassembled WGS sequence"/>
</dbReference>
<keyword evidence="3" id="KW-1185">Reference proteome</keyword>
<evidence type="ECO:0000313" key="2">
    <source>
        <dbReference type="EMBL" id="TDX49158.1"/>
    </source>
</evidence>
<name>A0A4R8GT28_9FIRM</name>
<gene>
    <name evidence="2" type="ORF">C7959_12052</name>
</gene>
<comment type="caution">
    <text evidence="2">The sequence shown here is derived from an EMBL/GenBank/DDBJ whole genome shotgun (WGS) entry which is preliminary data.</text>
</comment>
<keyword evidence="1" id="KW-0812">Transmembrane</keyword>